<reference evidence="2 3" key="1">
    <citation type="submission" date="2019-08" db="EMBL/GenBank/DDBJ databases">
        <title>Archangium and Cystobacter genomes.</title>
        <authorList>
            <person name="Chen I.-C.K."/>
            <person name="Wielgoss S."/>
        </authorList>
    </citation>
    <scope>NUCLEOTIDE SEQUENCE [LARGE SCALE GENOMIC DNA]</scope>
    <source>
        <strain evidence="2 3">Cbm 6</strain>
    </source>
</reference>
<evidence type="ECO:0000313" key="3">
    <source>
        <dbReference type="Proteomes" id="UP001611383"/>
    </source>
</evidence>
<dbReference type="EMBL" id="CP043494">
    <property type="protein sequence ID" value="WNG51834.1"/>
    <property type="molecule type" value="Genomic_DNA"/>
</dbReference>
<evidence type="ECO:0000313" key="2">
    <source>
        <dbReference type="EMBL" id="WNG51834.1"/>
    </source>
</evidence>
<feature type="signal peptide" evidence="1">
    <location>
        <begin position="1"/>
        <end position="22"/>
    </location>
</feature>
<name>A0ABY9X8V2_9BACT</name>
<accession>A0ABY9X8V2</accession>
<evidence type="ECO:0008006" key="4">
    <source>
        <dbReference type="Google" id="ProtNLM"/>
    </source>
</evidence>
<organism evidence="2 3">
    <name type="scientific">Archangium minus</name>
    <dbReference type="NCBI Taxonomy" id="83450"/>
    <lineage>
        <taxon>Bacteria</taxon>
        <taxon>Pseudomonadati</taxon>
        <taxon>Myxococcota</taxon>
        <taxon>Myxococcia</taxon>
        <taxon>Myxococcales</taxon>
        <taxon>Cystobacterineae</taxon>
        <taxon>Archangiaceae</taxon>
        <taxon>Archangium</taxon>
    </lineage>
</organism>
<sequence>MKKRSLTIVAAVAVLASQTACYNTRVVSGRVPEGPSYTERQWFTVAGLANLSGPAGHECTNGLSSAESRMSGTDWLINVGLGVAGGIAGSLACGNSDAEARAYCASAGAALLPFFLSSRTVEYTCAPGSATAERPAWMPPATGNVAPVAASAQ</sequence>
<proteinExistence type="predicted"/>
<evidence type="ECO:0000256" key="1">
    <source>
        <dbReference type="SAM" id="SignalP"/>
    </source>
</evidence>
<feature type="chain" id="PRO_5045937826" description="Lipoprotein" evidence="1">
    <location>
        <begin position="23"/>
        <end position="153"/>
    </location>
</feature>
<gene>
    <name evidence="2" type="ORF">F0U60_52795</name>
</gene>
<keyword evidence="3" id="KW-1185">Reference proteome</keyword>
<dbReference type="Proteomes" id="UP001611383">
    <property type="component" value="Chromosome"/>
</dbReference>
<dbReference type="RefSeq" id="WP_395812130.1">
    <property type="nucleotide sequence ID" value="NZ_CP043494.1"/>
</dbReference>
<protein>
    <recommendedName>
        <fullName evidence="4">Lipoprotein</fullName>
    </recommendedName>
</protein>
<keyword evidence="1" id="KW-0732">Signal</keyword>